<dbReference type="KEGG" id="csr:Cspa_135p00490"/>
<keyword evidence="3" id="KW-1185">Reference proteome</keyword>
<proteinExistence type="predicted"/>
<dbReference type="Gene3D" id="1.20.5.340">
    <property type="match status" value="1"/>
</dbReference>
<keyword evidence="2" id="KW-0614">Plasmid</keyword>
<evidence type="ECO:0000256" key="1">
    <source>
        <dbReference type="SAM" id="Coils"/>
    </source>
</evidence>
<gene>
    <name evidence="2" type="ORF">Cspa_135p00490</name>
</gene>
<dbReference type="Proteomes" id="UP000011728">
    <property type="component" value="Plasmid Csp_135p"/>
</dbReference>
<dbReference type="HOGENOM" id="CLU_1265135_0_0_9"/>
<organism evidence="2 3">
    <name type="scientific">Clostridium saccharoperbutylacetonicum N1-4(HMT)</name>
    <dbReference type="NCBI Taxonomy" id="931276"/>
    <lineage>
        <taxon>Bacteria</taxon>
        <taxon>Bacillati</taxon>
        <taxon>Bacillota</taxon>
        <taxon>Clostridia</taxon>
        <taxon>Eubacteriales</taxon>
        <taxon>Clostridiaceae</taxon>
        <taxon>Clostridium</taxon>
    </lineage>
</organism>
<sequence>MKKYLDNSGLTYYSTKLYDYLKNKLTALNSKISNLEVKVDSDNKELITKIENNNQSINQNTSDIKTANSNISNLSIKVDNNYDELKADFNSADMRPTGDSIFINNVEQFVFKDIGAGETVTIPNSGDGSDFLIECFVKTETGTPLVHKSLNINTSTKDLLEYDDRYVEITDYGAKPKDNVTLDLTLQGTIGEYNIYTTDLLPVELVDSINNLTDYKLS</sequence>
<protein>
    <submittedName>
        <fullName evidence="2">Uncharacterized protein</fullName>
    </submittedName>
</protein>
<dbReference type="PATRIC" id="fig|931276.5.peg.5934"/>
<accession>M1MP24</accession>
<geneLocation type="plasmid" evidence="2 3">
    <name>Csp_135p</name>
</geneLocation>
<dbReference type="AlphaFoldDB" id="M1MP24"/>
<dbReference type="EMBL" id="CP004122">
    <property type="protein sequence ID" value="AGF59609.1"/>
    <property type="molecule type" value="Genomic_DNA"/>
</dbReference>
<dbReference type="RefSeq" id="WP_015395916.1">
    <property type="nucleotide sequence ID" value="NC_020292.1"/>
</dbReference>
<feature type="coiled-coil region" evidence="1">
    <location>
        <begin position="18"/>
        <end position="45"/>
    </location>
</feature>
<evidence type="ECO:0000313" key="3">
    <source>
        <dbReference type="Proteomes" id="UP000011728"/>
    </source>
</evidence>
<evidence type="ECO:0000313" key="2">
    <source>
        <dbReference type="EMBL" id="AGF59609.1"/>
    </source>
</evidence>
<keyword evidence="1" id="KW-0175">Coiled coil</keyword>
<reference evidence="2 3" key="1">
    <citation type="submission" date="2013-02" db="EMBL/GenBank/DDBJ databases">
        <title>Genome sequence of Clostridium saccharoperbutylacetonicum N1-4(HMT).</title>
        <authorList>
            <person name="Poehlein A."/>
            <person name="Daniel R."/>
        </authorList>
    </citation>
    <scope>NUCLEOTIDE SEQUENCE [LARGE SCALE GENOMIC DNA]</scope>
    <source>
        <strain evidence="3">N1-4(HMT)</strain>
        <plasmid evidence="3">Plasmid Csp_135p</plasmid>
    </source>
</reference>
<name>M1MP24_9CLOT</name>